<accession>A0ABP0TAG4</accession>
<name>A0ABP0TAG4_9BRYO</name>
<dbReference type="EMBL" id="OZ019893">
    <property type="protein sequence ID" value="CAK9190542.1"/>
    <property type="molecule type" value="Genomic_DNA"/>
</dbReference>
<reference evidence="1 2" key="1">
    <citation type="submission" date="2024-02" db="EMBL/GenBank/DDBJ databases">
        <authorList>
            <consortium name="ELIXIR-Norway"/>
            <consortium name="Elixir Norway"/>
        </authorList>
    </citation>
    <scope>NUCLEOTIDE SEQUENCE [LARGE SCALE GENOMIC DNA]</scope>
</reference>
<sequence length="90" mass="10124">MAFENPISSTSFFCFFGEVPRGGVRILRCEEGLVSAVFFPPPSFLWLPRRLPEQHGYSGDGPDAVTGLIGRWIEWHVVARGRCECLPVDR</sequence>
<gene>
    <name evidence="1" type="ORF">CSSPTR1EN2_LOCUS942</name>
</gene>
<protein>
    <submittedName>
        <fullName evidence="1">Uncharacterized protein</fullName>
    </submittedName>
</protein>
<evidence type="ECO:0000313" key="2">
    <source>
        <dbReference type="Proteomes" id="UP001497512"/>
    </source>
</evidence>
<dbReference type="Proteomes" id="UP001497512">
    <property type="component" value="Chromosome 1"/>
</dbReference>
<organism evidence="1 2">
    <name type="scientific">Sphagnum troendelagicum</name>
    <dbReference type="NCBI Taxonomy" id="128251"/>
    <lineage>
        <taxon>Eukaryota</taxon>
        <taxon>Viridiplantae</taxon>
        <taxon>Streptophyta</taxon>
        <taxon>Embryophyta</taxon>
        <taxon>Bryophyta</taxon>
        <taxon>Sphagnophytina</taxon>
        <taxon>Sphagnopsida</taxon>
        <taxon>Sphagnales</taxon>
        <taxon>Sphagnaceae</taxon>
        <taxon>Sphagnum</taxon>
    </lineage>
</organism>
<evidence type="ECO:0000313" key="1">
    <source>
        <dbReference type="EMBL" id="CAK9190542.1"/>
    </source>
</evidence>
<keyword evidence="2" id="KW-1185">Reference proteome</keyword>
<proteinExistence type="predicted"/>